<dbReference type="InterPro" id="IPR015996">
    <property type="entry name" value="UCP028451"/>
</dbReference>
<dbReference type="PIRSF" id="PIRSF028451">
    <property type="entry name" value="UCP028451"/>
    <property type="match status" value="1"/>
</dbReference>
<dbReference type="Pfam" id="PF09365">
    <property type="entry name" value="DUF2461"/>
    <property type="match status" value="1"/>
</dbReference>
<dbReference type="AlphaFoldDB" id="A0AB39L7K9"/>
<dbReference type="RefSeq" id="WP_369046526.1">
    <property type="nucleotide sequence ID" value="NZ_CP163302.1"/>
</dbReference>
<evidence type="ECO:0000313" key="1">
    <source>
        <dbReference type="EMBL" id="XDP46164.1"/>
    </source>
</evidence>
<dbReference type="KEGG" id="spue:AB5L97_03875"/>
<organism evidence="1">
    <name type="scientific">Sinomonas puerhi</name>
    <dbReference type="NCBI Taxonomy" id="3238584"/>
    <lineage>
        <taxon>Bacteria</taxon>
        <taxon>Bacillati</taxon>
        <taxon>Actinomycetota</taxon>
        <taxon>Actinomycetes</taxon>
        <taxon>Micrococcales</taxon>
        <taxon>Micrococcaceae</taxon>
        <taxon>Sinomonas</taxon>
    </lineage>
</organism>
<dbReference type="NCBIfam" id="TIGR02453">
    <property type="entry name" value="TIGR02453 family protein"/>
    <property type="match status" value="1"/>
</dbReference>
<reference evidence="1" key="1">
    <citation type="submission" date="2024-07" db="EMBL/GenBank/DDBJ databases">
        <authorList>
            <person name="fu j."/>
        </authorList>
    </citation>
    <scope>NUCLEOTIDE SEQUENCE</scope>
    <source>
        <strain evidence="1">P10A9</strain>
    </source>
</reference>
<accession>A0AB39L7K9</accession>
<dbReference type="EMBL" id="CP163302">
    <property type="protein sequence ID" value="XDP46164.1"/>
    <property type="molecule type" value="Genomic_DNA"/>
</dbReference>
<proteinExistence type="predicted"/>
<sequence length="211" mass="23632">MNDFQGFPAGGPEFYAELEENNTKEWWTEHKDVYEQSVREPMAALLDELSAEFGEAKAFRPYRDVRFSKDKSPYKTHQGGFAQTVPGIGYYLHLDAEGLTVGGGYHSHTPAQIARFRAAVDAPASGGELERIIEALREGGYEINGERLKTVPREYAKDHPRGELLKHKSLTAGKAFGTPAWLSSPEALERVRASWTELRPVVEWLSEHVGD</sequence>
<name>A0AB39L7K9_9MICC</name>
<dbReference type="PANTHER" id="PTHR36452:SF1">
    <property type="entry name" value="DUF2461 DOMAIN-CONTAINING PROTEIN"/>
    <property type="match status" value="1"/>
</dbReference>
<gene>
    <name evidence="1" type="ORF">AB5L97_03875</name>
</gene>
<protein>
    <submittedName>
        <fullName evidence="1">DUF2461 domain-containing protein</fullName>
    </submittedName>
</protein>
<dbReference type="InterPro" id="IPR012808">
    <property type="entry name" value="CHP02453"/>
</dbReference>
<dbReference type="PANTHER" id="PTHR36452">
    <property type="entry name" value="CHROMOSOME 12, WHOLE GENOME SHOTGUN SEQUENCE"/>
    <property type="match status" value="1"/>
</dbReference>